<feature type="transmembrane region" description="Helical" evidence="1">
    <location>
        <begin position="304"/>
        <end position="320"/>
    </location>
</feature>
<dbReference type="InterPro" id="IPR050879">
    <property type="entry name" value="Acyltransferase_3"/>
</dbReference>
<reference evidence="5 6" key="1">
    <citation type="submission" date="2019-03" db="EMBL/GenBank/DDBJ databases">
        <title>Jiella endophytica sp. nov., a novel endophytic bacterium isolated from root of Ficus microcarpa Linn. f.</title>
        <authorList>
            <person name="Tuo L."/>
        </authorList>
    </citation>
    <scope>NUCLEOTIDE SEQUENCE [LARGE SCALE GENOMIC DNA]</scope>
    <source>
        <strain evidence="5 6">CBS5Q-3</strain>
    </source>
</reference>
<name>A0A4Y8RSS9_9HYPH</name>
<evidence type="ECO:0000313" key="4">
    <source>
        <dbReference type="EMBL" id="TFF20697.1"/>
    </source>
</evidence>
<keyword evidence="5" id="KW-0808">Transferase</keyword>
<comment type="caution">
    <text evidence="5">The sequence shown here is derived from an EMBL/GenBank/DDBJ whole genome shotgun (WGS) entry which is preliminary data.</text>
</comment>
<feature type="transmembrane region" description="Helical" evidence="1">
    <location>
        <begin position="373"/>
        <end position="394"/>
    </location>
</feature>
<feature type="transmembrane region" description="Helical" evidence="1">
    <location>
        <begin position="249"/>
        <end position="267"/>
    </location>
</feature>
<feature type="transmembrane region" description="Helical" evidence="1">
    <location>
        <begin position="273"/>
        <end position="292"/>
    </location>
</feature>
<feature type="transmembrane region" description="Helical" evidence="1">
    <location>
        <begin position="60"/>
        <end position="79"/>
    </location>
</feature>
<dbReference type="GO" id="GO:0009103">
    <property type="term" value="P:lipopolysaccharide biosynthetic process"/>
    <property type="evidence" value="ECO:0007669"/>
    <property type="project" value="TreeGrafter"/>
</dbReference>
<feature type="transmembrane region" description="Helical" evidence="1">
    <location>
        <begin position="170"/>
        <end position="186"/>
    </location>
</feature>
<feature type="transmembrane region" description="Helical" evidence="1">
    <location>
        <begin position="217"/>
        <end position="237"/>
    </location>
</feature>
<proteinExistence type="predicted"/>
<dbReference type="RefSeq" id="WP_134759178.1">
    <property type="nucleotide sequence ID" value="NZ_SOZD01000001.1"/>
</dbReference>
<dbReference type="EMBL" id="SOZD01000001">
    <property type="protein sequence ID" value="TFF26998.1"/>
    <property type="molecule type" value="Genomic_DNA"/>
</dbReference>
<dbReference type="OrthoDB" id="9796461at2"/>
<evidence type="ECO:0000259" key="2">
    <source>
        <dbReference type="Pfam" id="PF01757"/>
    </source>
</evidence>
<sequence>MHSGPAEPERTLRPCRPHSAASLRPARTMHYRPEIDGLRAVAVLPVILFHAGFAGFSGGFVGVDVFFVISGYLITGILLDEMEAGRFSLVGFWERRARRILPALFAVLAVSSVAAALTMDPGEIERYSKSVLSVATFWSNIRFWQESGYFDTAGELKPLLHTWSLAVEEQYYILFPPFLALVWRFGRRFLLPVLIACFVVSLAISEWAAHFDPAFGFYWLPARAFELGIGVFAALYLKRRQFPASLRTRNAVSLSGVALIVLAIFLYDAETPFPGLAALFPTLGAGFVILAATPGTIVHRLLSARPLVGIGLISYSAYLWHQPLFAFARIAANGEPAQRVMALLAVASLALAVLSWRFIEQPFRSRNLIGRSAIFRLAATAATVFIALGATGMANGGYRDVLARYRLPPEATDRYEIVSKSVAPDFIGTMFDDGACRIWIQQMAELLGKRVRDCFGHNPPPIVVFGDSHAMNIYNAVARSDIAPFVIGAVLPGCRPPRGSRCDLAAFERFLDRYDSRLGTVLFHQSGSYFVADNAGKLSPEAAFEGGRYTLRPDLVRTAAAYLEQLSAEHNQRLVWVGPFPEFRRRPLAVAFLGEPLTINPASPRIFFEIERMVRQIASSYPGIQYVPFSSVFAIPQDPIEGNCFIYMDGDHLSRCGEGIIARSPRFQKFVRQLMSAKEAGPWTAGGDGFSASSKGQ</sequence>
<dbReference type="GO" id="GO:0016747">
    <property type="term" value="F:acyltransferase activity, transferring groups other than amino-acyl groups"/>
    <property type="evidence" value="ECO:0007669"/>
    <property type="project" value="InterPro"/>
</dbReference>
<dbReference type="AlphaFoldDB" id="A0A4Y8RSS9"/>
<dbReference type="InterPro" id="IPR043968">
    <property type="entry name" value="SGNH"/>
</dbReference>
<feature type="transmembrane region" description="Helical" evidence="1">
    <location>
        <begin position="340"/>
        <end position="359"/>
    </location>
</feature>
<dbReference type="EMBL" id="SOZD01000005">
    <property type="protein sequence ID" value="TFF20697.1"/>
    <property type="molecule type" value="Genomic_DNA"/>
</dbReference>
<evidence type="ECO:0000313" key="5">
    <source>
        <dbReference type="EMBL" id="TFF26998.1"/>
    </source>
</evidence>
<keyword evidence="1" id="KW-0812">Transmembrane</keyword>
<keyword evidence="1" id="KW-1133">Transmembrane helix</keyword>
<dbReference type="PANTHER" id="PTHR23028">
    <property type="entry name" value="ACETYLTRANSFERASE"/>
    <property type="match status" value="1"/>
</dbReference>
<dbReference type="Pfam" id="PF01757">
    <property type="entry name" value="Acyl_transf_3"/>
    <property type="match status" value="1"/>
</dbReference>
<dbReference type="Pfam" id="PF19040">
    <property type="entry name" value="SGNH"/>
    <property type="match status" value="1"/>
</dbReference>
<dbReference type="GO" id="GO:0016020">
    <property type="term" value="C:membrane"/>
    <property type="evidence" value="ECO:0007669"/>
    <property type="project" value="TreeGrafter"/>
</dbReference>
<keyword evidence="1" id="KW-0472">Membrane</keyword>
<keyword evidence="5" id="KW-0012">Acyltransferase</keyword>
<feature type="domain" description="Acyltransferase 3" evidence="2">
    <location>
        <begin position="33"/>
        <end position="354"/>
    </location>
</feature>
<feature type="transmembrane region" description="Helical" evidence="1">
    <location>
        <begin position="100"/>
        <end position="119"/>
    </location>
</feature>
<dbReference type="PANTHER" id="PTHR23028:SF53">
    <property type="entry name" value="ACYL_TRANSF_3 DOMAIN-CONTAINING PROTEIN"/>
    <property type="match status" value="1"/>
</dbReference>
<accession>A0A4Y8RSS9</accession>
<gene>
    <name evidence="5" type="ORF">E3C22_00485</name>
    <name evidence="4" type="ORF">E3C22_17525</name>
</gene>
<evidence type="ECO:0000259" key="3">
    <source>
        <dbReference type="Pfam" id="PF19040"/>
    </source>
</evidence>
<protein>
    <submittedName>
        <fullName evidence="5">Acyltransferase</fullName>
    </submittedName>
</protein>
<evidence type="ECO:0000256" key="1">
    <source>
        <dbReference type="SAM" id="Phobius"/>
    </source>
</evidence>
<feature type="transmembrane region" description="Helical" evidence="1">
    <location>
        <begin position="193"/>
        <end position="211"/>
    </location>
</feature>
<feature type="domain" description="SGNH" evidence="3">
    <location>
        <begin position="452"/>
        <end position="658"/>
    </location>
</feature>
<evidence type="ECO:0000313" key="6">
    <source>
        <dbReference type="Proteomes" id="UP000298179"/>
    </source>
</evidence>
<feature type="transmembrane region" description="Helical" evidence="1">
    <location>
        <begin position="37"/>
        <end position="54"/>
    </location>
</feature>
<dbReference type="Proteomes" id="UP000298179">
    <property type="component" value="Unassembled WGS sequence"/>
</dbReference>
<dbReference type="InterPro" id="IPR002656">
    <property type="entry name" value="Acyl_transf_3_dom"/>
</dbReference>
<organism evidence="5 6">
    <name type="scientific">Jiella endophytica</name>
    <dbReference type="NCBI Taxonomy" id="2558362"/>
    <lineage>
        <taxon>Bacteria</taxon>
        <taxon>Pseudomonadati</taxon>
        <taxon>Pseudomonadota</taxon>
        <taxon>Alphaproteobacteria</taxon>
        <taxon>Hyphomicrobiales</taxon>
        <taxon>Aurantimonadaceae</taxon>
        <taxon>Jiella</taxon>
    </lineage>
</organism>
<keyword evidence="6" id="KW-1185">Reference proteome</keyword>